<evidence type="ECO:0000256" key="12">
    <source>
        <dbReference type="SAM" id="MobiDB-lite"/>
    </source>
</evidence>
<reference evidence="14" key="1">
    <citation type="submission" date="2025-08" db="UniProtKB">
        <authorList>
            <consortium name="RefSeq"/>
        </authorList>
    </citation>
    <scope>IDENTIFICATION</scope>
    <source>
        <tissue evidence="14">Blood</tissue>
    </source>
</reference>
<evidence type="ECO:0000256" key="8">
    <source>
        <dbReference type="ARBA" id="ARBA00023087"/>
    </source>
</evidence>
<dbReference type="InterPro" id="IPR029238">
    <property type="entry name" value="Shadoo"/>
</dbReference>
<keyword evidence="7" id="KW-0732">Signal</keyword>
<feature type="region of interest" description="Disordered" evidence="12">
    <location>
        <begin position="1"/>
        <end position="54"/>
    </location>
</feature>
<dbReference type="Proteomes" id="UP001652622">
    <property type="component" value="Unplaced"/>
</dbReference>
<sequence length="386" mass="40984">MPARAQAPPTPTPTPLPGPDRPAPPRPQRRKRRRKETEVSESLPQPPRKSSGGAIVVEERHLAAFCIRRFSQFLQPFHSTLLHAAKWLPVERRKALPLSPKPPQREKDPVPLIFESCPESLPTRQPFQGFISQGLLVSPHPGGFRRLEGSPDLSDAQGRVAAKASLRLSGDPHPCRGRGGQRCLPGVRPCPPPTGGGVGAREARSDEEPEPRRRAERGAVGAAAASGAPDGWTGAAQRQAKPGATESERGWAHFLETMRVKCSPAMCWTLLFLLAIFMEGIVCKGGRGGARGSARGTARGTSRRSKSAPRYRSSGTALRVAAAAAAGGAAAAAAAAGMRMGGPDSPQYGEMQPSNNTAGSTHHPGPWPLLYVSASLWCVALVPRAF</sequence>
<evidence type="ECO:0000256" key="1">
    <source>
        <dbReference type="ARBA" id="ARBA00004609"/>
    </source>
</evidence>
<evidence type="ECO:0000256" key="11">
    <source>
        <dbReference type="ARBA" id="ARBA00023288"/>
    </source>
</evidence>
<gene>
    <name evidence="14" type="primary">LOC117667302</name>
</gene>
<keyword evidence="5" id="KW-0336">GPI-anchor</keyword>
<organism evidence="13 14">
    <name type="scientific">Pantherophis guttatus</name>
    <name type="common">Corn snake</name>
    <name type="synonym">Elaphe guttata</name>
    <dbReference type="NCBI Taxonomy" id="94885"/>
    <lineage>
        <taxon>Eukaryota</taxon>
        <taxon>Metazoa</taxon>
        <taxon>Chordata</taxon>
        <taxon>Craniata</taxon>
        <taxon>Vertebrata</taxon>
        <taxon>Euteleostomi</taxon>
        <taxon>Lepidosauria</taxon>
        <taxon>Squamata</taxon>
        <taxon>Bifurcata</taxon>
        <taxon>Unidentata</taxon>
        <taxon>Episquamata</taxon>
        <taxon>Toxicofera</taxon>
        <taxon>Serpentes</taxon>
        <taxon>Colubroidea</taxon>
        <taxon>Colubridae</taxon>
        <taxon>Colubrinae</taxon>
        <taxon>Pantherophis</taxon>
    </lineage>
</organism>
<comment type="similarity">
    <text evidence="2">Belongs to the SPRN family.</text>
</comment>
<protein>
    <recommendedName>
        <fullName evidence="3">Shadow of prion protein</fullName>
    </recommendedName>
</protein>
<evidence type="ECO:0000256" key="3">
    <source>
        <dbReference type="ARBA" id="ARBA00014397"/>
    </source>
</evidence>
<evidence type="ECO:0000313" key="14">
    <source>
        <dbReference type="RefSeq" id="XP_060538408.1"/>
    </source>
</evidence>
<evidence type="ECO:0000256" key="10">
    <source>
        <dbReference type="ARBA" id="ARBA00023180"/>
    </source>
</evidence>
<feature type="compositionally biased region" description="Low complexity" evidence="12">
    <location>
        <begin position="218"/>
        <end position="231"/>
    </location>
</feature>
<evidence type="ECO:0000256" key="5">
    <source>
        <dbReference type="ARBA" id="ARBA00022622"/>
    </source>
</evidence>
<evidence type="ECO:0000256" key="6">
    <source>
        <dbReference type="ARBA" id="ARBA00022678"/>
    </source>
</evidence>
<dbReference type="PANTHER" id="PTHR28552">
    <property type="entry name" value="SHADOW OF PRION PROTEIN"/>
    <property type="match status" value="1"/>
</dbReference>
<feature type="compositionally biased region" description="Basic and acidic residues" evidence="12">
    <location>
        <begin position="201"/>
        <end position="217"/>
    </location>
</feature>
<keyword evidence="10" id="KW-0325">Glycoprotein</keyword>
<feature type="compositionally biased region" description="Pro residues" evidence="12">
    <location>
        <begin position="8"/>
        <end position="26"/>
    </location>
</feature>
<comment type="subcellular location">
    <subcellularLocation>
        <location evidence="1">Cell membrane</location>
        <topology evidence="1">Lipid-anchor</topology>
        <topology evidence="1">GPI-anchor</topology>
    </subcellularLocation>
</comment>
<evidence type="ECO:0000256" key="7">
    <source>
        <dbReference type="ARBA" id="ARBA00022729"/>
    </source>
</evidence>
<keyword evidence="11" id="KW-0449">Lipoprotein</keyword>
<dbReference type="Pfam" id="PF14999">
    <property type="entry name" value="Shadoo"/>
    <property type="match status" value="1"/>
</dbReference>
<evidence type="ECO:0000256" key="9">
    <source>
        <dbReference type="ARBA" id="ARBA00023136"/>
    </source>
</evidence>
<feature type="region of interest" description="Disordered" evidence="12">
    <location>
        <begin position="287"/>
        <end position="314"/>
    </location>
</feature>
<proteinExistence type="inferred from homology"/>
<evidence type="ECO:0000313" key="13">
    <source>
        <dbReference type="Proteomes" id="UP001652622"/>
    </source>
</evidence>
<keyword evidence="9" id="KW-0472">Membrane</keyword>
<dbReference type="GeneID" id="117667302"/>
<dbReference type="RefSeq" id="XP_060538408.1">
    <property type="nucleotide sequence ID" value="XM_060682425.1"/>
</dbReference>
<keyword evidence="6" id="KW-0640">Prion</keyword>
<evidence type="ECO:0000256" key="2">
    <source>
        <dbReference type="ARBA" id="ARBA00008311"/>
    </source>
</evidence>
<dbReference type="PANTHER" id="PTHR28552:SF1">
    <property type="entry name" value="SHADOW OF PRION PROTEIN"/>
    <property type="match status" value="1"/>
</dbReference>
<keyword evidence="13" id="KW-1185">Reference proteome</keyword>
<feature type="region of interest" description="Disordered" evidence="12">
    <location>
        <begin position="185"/>
        <end position="244"/>
    </location>
</feature>
<keyword evidence="8" id="KW-0034">Amyloid</keyword>
<accession>A0ABM3YQL7</accession>
<evidence type="ECO:0000256" key="4">
    <source>
        <dbReference type="ARBA" id="ARBA00022475"/>
    </source>
</evidence>
<name>A0ABM3YQL7_PANGU</name>
<keyword evidence="4" id="KW-1003">Cell membrane</keyword>